<keyword evidence="3" id="KW-1185">Reference proteome</keyword>
<evidence type="ECO:0000313" key="3">
    <source>
        <dbReference type="Proteomes" id="UP000199385"/>
    </source>
</evidence>
<gene>
    <name evidence="2" type="ORF">GA0070611_2794</name>
</gene>
<dbReference type="STRING" id="261654.GA0070611_2794"/>
<dbReference type="OrthoDB" id="3480265at2"/>
<protein>
    <submittedName>
        <fullName evidence="2">ABC-2 family transporter protein</fullName>
    </submittedName>
</protein>
<dbReference type="RefSeq" id="WP_091663827.1">
    <property type="nucleotide sequence ID" value="NZ_LT594323.1"/>
</dbReference>
<name>A0A1A8ZLL2_9ACTN</name>
<dbReference type="AlphaFoldDB" id="A0A1A8ZLL2"/>
<evidence type="ECO:0000313" key="2">
    <source>
        <dbReference type="EMBL" id="SBT44742.1"/>
    </source>
</evidence>
<dbReference type="Proteomes" id="UP000199385">
    <property type="component" value="Chromosome I"/>
</dbReference>
<keyword evidence="1" id="KW-1133">Transmembrane helix</keyword>
<dbReference type="PATRIC" id="fig|261654.4.peg.2840"/>
<feature type="transmembrane region" description="Helical" evidence="1">
    <location>
        <begin position="127"/>
        <end position="148"/>
    </location>
</feature>
<accession>A0A1A8ZLL2</accession>
<organism evidence="2 3">
    <name type="scientific">Micromonospora auratinigra</name>
    <dbReference type="NCBI Taxonomy" id="261654"/>
    <lineage>
        <taxon>Bacteria</taxon>
        <taxon>Bacillati</taxon>
        <taxon>Actinomycetota</taxon>
        <taxon>Actinomycetes</taxon>
        <taxon>Micromonosporales</taxon>
        <taxon>Micromonosporaceae</taxon>
        <taxon>Micromonospora</taxon>
    </lineage>
</organism>
<dbReference type="EMBL" id="LT594323">
    <property type="protein sequence ID" value="SBT44742.1"/>
    <property type="molecule type" value="Genomic_DNA"/>
</dbReference>
<keyword evidence="1" id="KW-0812">Transmembrane</keyword>
<reference evidence="3" key="1">
    <citation type="submission" date="2016-06" db="EMBL/GenBank/DDBJ databases">
        <authorList>
            <person name="Varghese N."/>
            <person name="Submissions Spin"/>
        </authorList>
    </citation>
    <scope>NUCLEOTIDE SEQUENCE [LARGE SCALE GENOMIC DNA]</scope>
    <source>
        <strain evidence="3">DSM 44815</strain>
    </source>
</reference>
<feature type="transmembrane region" description="Helical" evidence="1">
    <location>
        <begin position="195"/>
        <end position="213"/>
    </location>
</feature>
<feature type="transmembrane region" description="Helical" evidence="1">
    <location>
        <begin position="168"/>
        <end position="188"/>
    </location>
</feature>
<evidence type="ECO:0000256" key="1">
    <source>
        <dbReference type="SAM" id="Phobius"/>
    </source>
</evidence>
<keyword evidence="1" id="KW-0472">Membrane</keyword>
<feature type="transmembrane region" description="Helical" evidence="1">
    <location>
        <begin position="252"/>
        <end position="272"/>
    </location>
</feature>
<feature type="transmembrane region" description="Helical" evidence="1">
    <location>
        <begin position="85"/>
        <end position="106"/>
    </location>
</feature>
<sequence>MSTPSAPAPRPVTEPAARFRDLLAAEWIKLWSLRSTWGSLALIAVSAVLFSARAALADQHNWPGYSPDRRAAFDPIHDAFPEEGWLFVILAAGAVGALMITGEYASGQIRTTFAAVPARRAVTAAEVVLLAGVMSVVGALAAALSFWLSQAILAGRQAGASIGEPQALRAVAASALLVPVCALIGFGIGALVRHTAPAIVATATLLLLAPLAFDITNRWTAAVHNALPVPAWERLVGNPYVLPNLHVATVPGSWLVLAGWPLVATLLAAVVVHRREP</sequence>
<proteinExistence type="predicted"/>
<feature type="transmembrane region" description="Helical" evidence="1">
    <location>
        <begin position="37"/>
        <end position="56"/>
    </location>
</feature>